<accession>A0A1Y2IBW6</accession>
<evidence type="ECO:0000313" key="2">
    <source>
        <dbReference type="Proteomes" id="UP000193067"/>
    </source>
</evidence>
<sequence>TGHRLSRIPLVIGMPVVVSQNYDVHGGIVNGSIGTLTAIRFIQDSSMPNRRYLKSCVVHINDVSAPSMPGLDVGDYPVLEDTVSL</sequence>
<dbReference type="OrthoDB" id="432234at2759"/>
<dbReference type="Proteomes" id="UP000193067">
    <property type="component" value="Unassembled WGS sequence"/>
</dbReference>
<organism evidence="1 2">
    <name type="scientific">Trametes coccinea (strain BRFM310)</name>
    <name type="common">Pycnoporus coccineus</name>
    <dbReference type="NCBI Taxonomy" id="1353009"/>
    <lineage>
        <taxon>Eukaryota</taxon>
        <taxon>Fungi</taxon>
        <taxon>Dikarya</taxon>
        <taxon>Basidiomycota</taxon>
        <taxon>Agaricomycotina</taxon>
        <taxon>Agaricomycetes</taxon>
        <taxon>Polyporales</taxon>
        <taxon>Polyporaceae</taxon>
        <taxon>Trametes</taxon>
    </lineage>
</organism>
<dbReference type="EMBL" id="KZ084152">
    <property type="protein sequence ID" value="OSC97381.1"/>
    <property type="molecule type" value="Genomic_DNA"/>
</dbReference>
<dbReference type="AlphaFoldDB" id="A0A1Y2IBW6"/>
<name>A0A1Y2IBW6_TRAC3</name>
<keyword evidence="2" id="KW-1185">Reference proteome</keyword>
<gene>
    <name evidence="1" type="ORF">PYCCODRAFT_1332205</name>
</gene>
<proteinExistence type="predicted"/>
<protein>
    <submittedName>
        <fullName evidence="1">Uncharacterized protein</fullName>
    </submittedName>
</protein>
<feature type="non-terminal residue" evidence="1">
    <location>
        <position position="1"/>
    </location>
</feature>
<reference evidence="1 2" key="1">
    <citation type="journal article" date="2015" name="Biotechnol. Biofuels">
        <title>Enhanced degradation of softwood versus hardwood by the white-rot fungus Pycnoporus coccineus.</title>
        <authorList>
            <person name="Couturier M."/>
            <person name="Navarro D."/>
            <person name="Chevret D."/>
            <person name="Henrissat B."/>
            <person name="Piumi F."/>
            <person name="Ruiz-Duenas F.J."/>
            <person name="Martinez A.T."/>
            <person name="Grigoriev I.V."/>
            <person name="Riley R."/>
            <person name="Lipzen A."/>
            <person name="Berrin J.G."/>
            <person name="Master E.R."/>
            <person name="Rosso M.N."/>
        </authorList>
    </citation>
    <scope>NUCLEOTIDE SEQUENCE [LARGE SCALE GENOMIC DNA]</scope>
    <source>
        <strain evidence="1 2">BRFM310</strain>
    </source>
</reference>
<evidence type="ECO:0000313" key="1">
    <source>
        <dbReference type="EMBL" id="OSC97381.1"/>
    </source>
</evidence>
<feature type="non-terminal residue" evidence="1">
    <location>
        <position position="85"/>
    </location>
</feature>